<protein>
    <recommendedName>
        <fullName evidence="3">GATA-type domain-containing protein</fullName>
    </recommendedName>
</protein>
<evidence type="ECO:0000259" key="3">
    <source>
        <dbReference type="PROSITE" id="PS50114"/>
    </source>
</evidence>
<comment type="caution">
    <text evidence="4">The sequence shown here is derived from an EMBL/GenBank/DDBJ whole genome shotgun (WGS) entry which is preliminary data.</text>
</comment>
<reference evidence="4" key="1">
    <citation type="journal article" date="2022" name="New Phytol.">
        <title>Evolutionary transition to the ectomycorrhizal habit in the genomes of a hyperdiverse lineage of mushroom-forming fungi.</title>
        <authorList>
            <person name="Looney B."/>
            <person name="Miyauchi S."/>
            <person name="Morin E."/>
            <person name="Drula E."/>
            <person name="Courty P.E."/>
            <person name="Kohler A."/>
            <person name="Kuo A."/>
            <person name="LaButti K."/>
            <person name="Pangilinan J."/>
            <person name="Lipzen A."/>
            <person name="Riley R."/>
            <person name="Andreopoulos W."/>
            <person name="He G."/>
            <person name="Johnson J."/>
            <person name="Nolan M."/>
            <person name="Tritt A."/>
            <person name="Barry K.W."/>
            <person name="Grigoriev I.V."/>
            <person name="Nagy L.G."/>
            <person name="Hibbett D."/>
            <person name="Henrissat B."/>
            <person name="Matheny P.B."/>
            <person name="Labbe J."/>
            <person name="Martin F.M."/>
        </authorList>
    </citation>
    <scope>NUCLEOTIDE SEQUENCE</scope>
    <source>
        <strain evidence="4">BPL690</strain>
    </source>
</reference>
<dbReference type="Pfam" id="PF00320">
    <property type="entry name" value="GATA"/>
    <property type="match status" value="1"/>
</dbReference>
<accession>A0AAD4M9Q8</accession>
<dbReference type="GO" id="GO:0006355">
    <property type="term" value="P:regulation of DNA-templated transcription"/>
    <property type="evidence" value="ECO:0007669"/>
    <property type="project" value="InterPro"/>
</dbReference>
<keyword evidence="1" id="KW-0862">Zinc</keyword>
<dbReference type="SMART" id="SM00401">
    <property type="entry name" value="ZnF_GATA"/>
    <property type="match status" value="1"/>
</dbReference>
<feature type="region of interest" description="Disordered" evidence="2">
    <location>
        <begin position="272"/>
        <end position="292"/>
    </location>
</feature>
<keyword evidence="1" id="KW-0479">Metal-binding</keyword>
<evidence type="ECO:0000313" key="4">
    <source>
        <dbReference type="EMBL" id="KAI0306138.1"/>
    </source>
</evidence>
<dbReference type="CDD" id="cd00202">
    <property type="entry name" value="ZnF_GATA"/>
    <property type="match status" value="1"/>
</dbReference>
<name>A0AAD4M9Q8_9AGAM</name>
<dbReference type="GO" id="GO:0043565">
    <property type="term" value="F:sequence-specific DNA binding"/>
    <property type="evidence" value="ECO:0007669"/>
    <property type="project" value="InterPro"/>
</dbReference>
<dbReference type="GO" id="GO:0008270">
    <property type="term" value="F:zinc ion binding"/>
    <property type="evidence" value="ECO:0007669"/>
    <property type="project" value="UniProtKB-KW"/>
</dbReference>
<evidence type="ECO:0000313" key="5">
    <source>
        <dbReference type="Proteomes" id="UP001203297"/>
    </source>
</evidence>
<keyword evidence="1" id="KW-0863">Zinc-finger</keyword>
<dbReference type="SUPFAM" id="SSF57716">
    <property type="entry name" value="Glucocorticoid receptor-like (DNA-binding domain)"/>
    <property type="match status" value="1"/>
</dbReference>
<proteinExistence type="predicted"/>
<feature type="domain" description="GATA-type" evidence="3">
    <location>
        <begin position="149"/>
        <end position="209"/>
    </location>
</feature>
<sequence length="306" mass="34357">MPHRVEPITFATRYVDHELVGLIHPSPLFQISVSSHSPIPSSSWDISSEASSESGLIPDIPVTGSYPERIAFGSMLYDYPNHDHYRHSWEVNASTHIQDVRSRVLEQPLDVPVVPSQLVGSSRGESYCLPGRGNDEIFYTDEANTKLNGRMRRRCFNCKATETSTWRRSVLSLGKLLCNKCGLFERTHAIPRPKKFPRRRRHNAISALRPSAHSNTEILPSRGAVNHHYQDSRPTSLPRTTHHVHALDPTNETVFPPETPWPSPITPNVPASPARVGSYHSTSEQPKIFHPDHQLPSSALAEAIWV</sequence>
<evidence type="ECO:0000256" key="1">
    <source>
        <dbReference type="PROSITE-ProRule" id="PRU00094"/>
    </source>
</evidence>
<dbReference type="Gene3D" id="3.30.50.10">
    <property type="entry name" value="Erythroid Transcription Factor GATA-1, subunit A"/>
    <property type="match status" value="1"/>
</dbReference>
<dbReference type="AlphaFoldDB" id="A0AAD4M9Q8"/>
<keyword evidence="5" id="KW-1185">Reference proteome</keyword>
<gene>
    <name evidence="4" type="ORF">B0F90DRAFT_1814930</name>
</gene>
<dbReference type="EMBL" id="WTXG01000004">
    <property type="protein sequence ID" value="KAI0306138.1"/>
    <property type="molecule type" value="Genomic_DNA"/>
</dbReference>
<evidence type="ECO:0000256" key="2">
    <source>
        <dbReference type="SAM" id="MobiDB-lite"/>
    </source>
</evidence>
<dbReference type="Proteomes" id="UP001203297">
    <property type="component" value="Unassembled WGS sequence"/>
</dbReference>
<dbReference type="InterPro" id="IPR000679">
    <property type="entry name" value="Znf_GATA"/>
</dbReference>
<dbReference type="PROSITE" id="PS50114">
    <property type="entry name" value="GATA_ZN_FINGER_2"/>
    <property type="match status" value="1"/>
</dbReference>
<organism evidence="4 5">
    <name type="scientific">Multifurca ochricompacta</name>
    <dbReference type="NCBI Taxonomy" id="376703"/>
    <lineage>
        <taxon>Eukaryota</taxon>
        <taxon>Fungi</taxon>
        <taxon>Dikarya</taxon>
        <taxon>Basidiomycota</taxon>
        <taxon>Agaricomycotina</taxon>
        <taxon>Agaricomycetes</taxon>
        <taxon>Russulales</taxon>
        <taxon>Russulaceae</taxon>
        <taxon>Multifurca</taxon>
    </lineage>
</organism>
<dbReference type="InterPro" id="IPR013088">
    <property type="entry name" value="Znf_NHR/GATA"/>
</dbReference>